<protein>
    <submittedName>
        <fullName evidence="2">Uncharacterized protein</fullName>
    </submittedName>
</protein>
<keyword evidence="3" id="KW-1185">Reference proteome</keyword>
<accession>A0A101NSY2</accession>
<dbReference type="RefSeq" id="WP_066989982.1">
    <property type="nucleotide sequence ID" value="NZ_BNDU01000004.1"/>
</dbReference>
<dbReference type="AlphaFoldDB" id="A0A101NSY2"/>
<evidence type="ECO:0000313" key="2">
    <source>
        <dbReference type="EMBL" id="KUM98788.1"/>
    </source>
</evidence>
<sequence>MQSGTVANRVRIHSFGADGHNRLDSVSMTCAYLGTRLGTRTYGRFGRAGVCAPIVALFTAPSLLRHLGVRPAPAREPAVRRTGSAACRPPGGAG</sequence>
<dbReference type="EMBL" id="LMWL01000002">
    <property type="protein sequence ID" value="KUM98788.1"/>
    <property type="molecule type" value="Genomic_DNA"/>
</dbReference>
<organism evidence="2 3">
    <name type="scientific">Streptomyces cellostaticus</name>
    <dbReference type="NCBI Taxonomy" id="67285"/>
    <lineage>
        <taxon>Bacteria</taxon>
        <taxon>Bacillati</taxon>
        <taxon>Actinomycetota</taxon>
        <taxon>Actinomycetes</taxon>
        <taxon>Kitasatosporales</taxon>
        <taxon>Streptomycetaceae</taxon>
        <taxon>Streptomyces</taxon>
    </lineage>
</organism>
<dbReference type="Proteomes" id="UP000054241">
    <property type="component" value="Unassembled WGS sequence"/>
</dbReference>
<name>A0A101NSY2_9ACTN</name>
<reference evidence="2 3" key="1">
    <citation type="submission" date="2015-10" db="EMBL/GenBank/DDBJ databases">
        <title>Draft genome sequence of Streptomyces cellostaticus DSM 40189, type strain for the species Streptomyces cellostaticus.</title>
        <authorList>
            <person name="Ruckert C."/>
            <person name="Winkler A."/>
            <person name="Kalinowski J."/>
            <person name="Kampfer P."/>
            <person name="Glaeser S."/>
        </authorList>
    </citation>
    <scope>NUCLEOTIDE SEQUENCE [LARGE SCALE GENOMIC DNA]</scope>
    <source>
        <strain evidence="2 3">DSM 40189</strain>
    </source>
</reference>
<comment type="caution">
    <text evidence="2">The sequence shown here is derived from an EMBL/GenBank/DDBJ whole genome shotgun (WGS) entry which is preliminary data.</text>
</comment>
<evidence type="ECO:0000313" key="3">
    <source>
        <dbReference type="Proteomes" id="UP000054241"/>
    </source>
</evidence>
<dbReference type="OrthoDB" id="9815356at2"/>
<proteinExistence type="predicted"/>
<feature type="region of interest" description="Disordered" evidence="1">
    <location>
        <begin position="75"/>
        <end position="94"/>
    </location>
</feature>
<gene>
    <name evidence="2" type="ORF">AQI88_00605</name>
</gene>
<evidence type="ECO:0000256" key="1">
    <source>
        <dbReference type="SAM" id="MobiDB-lite"/>
    </source>
</evidence>
<dbReference type="STRING" id="67285.AQI88_00605"/>